<accession>A0A0V8GH85</accession>
<dbReference type="Proteomes" id="UP000053797">
    <property type="component" value="Unassembled WGS sequence"/>
</dbReference>
<proteinExistence type="predicted"/>
<dbReference type="OrthoDB" id="9800774at2"/>
<evidence type="ECO:0000313" key="2">
    <source>
        <dbReference type="EMBL" id="KSU49605.1"/>
    </source>
</evidence>
<dbReference type="PANTHER" id="PTHR21310">
    <property type="entry name" value="AMINOGLYCOSIDE PHOSPHOTRANSFERASE-RELATED-RELATED"/>
    <property type="match status" value="1"/>
</dbReference>
<dbReference type="RefSeq" id="WP_058265336.1">
    <property type="nucleotide sequence ID" value="NZ_FMYN01000002.1"/>
</dbReference>
<protein>
    <recommendedName>
        <fullName evidence="1">Aminoglycoside phosphotransferase domain-containing protein</fullName>
    </recommendedName>
</protein>
<dbReference type="PANTHER" id="PTHR21310:SF40">
    <property type="entry name" value="AMINOGLYCOSIDE PHOSPHOTRANSFERASE DOMAIN-CONTAINING PROTEIN-RELATED"/>
    <property type="match status" value="1"/>
</dbReference>
<name>A0A0V8GH85_9BACL</name>
<dbReference type="InterPro" id="IPR051678">
    <property type="entry name" value="AGP_Transferase"/>
</dbReference>
<evidence type="ECO:0000313" key="3">
    <source>
        <dbReference type="Proteomes" id="UP000053797"/>
    </source>
</evidence>
<dbReference type="InterPro" id="IPR011009">
    <property type="entry name" value="Kinase-like_dom_sf"/>
</dbReference>
<evidence type="ECO:0000259" key="1">
    <source>
        <dbReference type="Pfam" id="PF01636"/>
    </source>
</evidence>
<gene>
    <name evidence="2" type="ORF">AS033_09605</name>
</gene>
<sequence>MNKEKTGATATVMTMSDERVRKYFHESIEIQRIIQEFRMLEELERTVVPTPDVYAVELKDSPFTEMQRVDGSEMLELFEPERITDFLNNFATLHQRIHQQQSRVAPEWYDVTEHKIRHLSLELRLKAEQLLQTLYVPQQQGLLHGDFHFQNILVTADETFVVIDWHDATTGPPIADVARTLLLLRTAGETTVPDELRRYVCREYLDRYQAVSSIQLSNLSDWLRLMAILRTLEQIPSAEQRQLKELISHPDLGAYFFNT</sequence>
<organism evidence="2 3">
    <name type="scientific">Exiguobacterium indicum</name>
    <dbReference type="NCBI Taxonomy" id="296995"/>
    <lineage>
        <taxon>Bacteria</taxon>
        <taxon>Bacillati</taxon>
        <taxon>Bacillota</taxon>
        <taxon>Bacilli</taxon>
        <taxon>Bacillales</taxon>
        <taxon>Bacillales Family XII. Incertae Sedis</taxon>
        <taxon>Exiguobacterium</taxon>
    </lineage>
</organism>
<dbReference type="AlphaFoldDB" id="A0A0V8GH85"/>
<dbReference type="InterPro" id="IPR002575">
    <property type="entry name" value="Aminoglycoside_PTrfase"/>
</dbReference>
<dbReference type="EMBL" id="LNQL01000002">
    <property type="protein sequence ID" value="KSU49605.1"/>
    <property type="molecule type" value="Genomic_DNA"/>
</dbReference>
<comment type="caution">
    <text evidence="2">The sequence shown here is derived from an EMBL/GenBank/DDBJ whole genome shotgun (WGS) entry which is preliminary data.</text>
</comment>
<dbReference type="Gene3D" id="3.90.1200.10">
    <property type="match status" value="1"/>
</dbReference>
<feature type="domain" description="Aminoglycoside phosphotransferase" evidence="1">
    <location>
        <begin position="28"/>
        <end position="206"/>
    </location>
</feature>
<reference evidence="2 3" key="1">
    <citation type="journal article" date="2015" name="Int. J. Syst. Evol. Microbiol.">
        <title>Exiguobacterium enclense sp. nov., isolated from sediment.</title>
        <authorList>
            <person name="Dastager S.G."/>
            <person name="Mawlankar R."/>
            <person name="Sonalkar V.V."/>
            <person name="Thorat M.N."/>
            <person name="Mual P."/>
            <person name="Verma A."/>
            <person name="Krishnamurthi S."/>
            <person name="Tang S.K."/>
            <person name="Li W.J."/>
        </authorList>
    </citation>
    <scope>NUCLEOTIDE SEQUENCE [LARGE SCALE GENOMIC DNA]</scope>
    <source>
        <strain evidence="2 3">NIO-1109</strain>
    </source>
</reference>
<dbReference type="SUPFAM" id="SSF56112">
    <property type="entry name" value="Protein kinase-like (PK-like)"/>
    <property type="match status" value="1"/>
</dbReference>
<dbReference type="Pfam" id="PF01636">
    <property type="entry name" value="APH"/>
    <property type="match status" value="1"/>
</dbReference>